<organism evidence="4 5">
    <name type="scientific">Geochorda subterranea</name>
    <dbReference type="NCBI Taxonomy" id="3109564"/>
    <lineage>
        <taxon>Bacteria</taxon>
        <taxon>Bacillati</taxon>
        <taxon>Bacillota</taxon>
        <taxon>Limnochordia</taxon>
        <taxon>Limnochordales</taxon>
        <taxon>Geochordaceae</taxon>
        <taxon>Geochorda</taxon>
    </lineage>
</organism>
<dbReference type="CDD" id="cd02696">
    <property type="entry name" value="MurNAc-LAA"/>
    <property type="match status" value="1"/>
</dbReference>
<evidence type="ECO:0000259" key="3">
    <source>
        <dbReference type="SMART" id="SM00646"/>
    </source>
</evidence>
<feature type="domain" description="MurNAc-LAA" evidence="3">
    <location>
        <begin position="113"/>
        <end position="228"/>
    </location>
</feature>
<dbReference type="InterPro" id="IPR050695">
    <property type="entry name" value="N-acetylmuramoyl_amidase_3"/>
</dbReference>
<reference evidence="5" key="1">
    <citation type="submission" date="2023-12" db="EMBL/GenBank/DDBJ databases">
        <title>Novel isolates from deep terrestrial aquifers shed light on the physiology and ecology of the class Limnochordia.</title>
        <authorList>
            <person name="Karnachuk O.V."/>
            <person name="Lukina A.P."/>
            <person name="Avakyan M.R."/>
            <person name="Kadnikov V."/>
            <person name="Begmatov S."/>
            <person name="Beletsky A.V."/>
            <person name="Mardanov A.V."/>
            <person name="Ravin N.V."/>
        </authorList>
    </citation>
    <scope>NUCLEOTIDE SEQUENCE [LARGE SCALE GENOMIC DNA]</scope>
    <source>
        <strain evidence="5">LN</strain>
    </source>
</reference>
<dbReference type="GO" id="GO:0008745">
    <property type="term" value="F:N-acetylmuramoyl-L-alanine amidase activity"/>
    <property type="evidence" value="ECO:0007669"/>
    <property type="project" value="UniProtKB-EC"/>
</dbReference>
<name>A0ABZ1BQA5_9FIRM</name>
<dbReference type="InterPro" id="IPR002508">
    <property type="entry name" value="MurNAc-LAA_cat"/>
</dbReference>
<dbReference type="RefSeq" id="WP_324669196.1">
    <property type="nucleotide sequence ID" value="NZ_CP141614.1"/>
</dbReference>
<protein>
    <submittedName>
        <fullName evidence="4">N-acetylmuramoyl-L-alanine amidase</fullName>
        <ecNumber evidence="4">3.5.1.28</ecNumber>
    </submittedName>
</protein>
<dbReference type="EC" id="3.5.1.28" evidence="4"/>
<sequence>MALTAWVGIALAALPPSAAPRLRPRPPVVVVDAGHGWSSLHRSYTGAYNRWADVHEDPLALDIARRLAGALSARGVEVHLTREGDQEPPDYNGDGEQTNRDRSYFALNLRRLRPQASQPGADLYVSIHLNASPDPSDRGTTVVYSEVGPAAEHVEESRRLAEAVYGQLTRVLPESAPPFAVNGLYMDRLALPHAVVEVVFLSNWADLQWILKAENRQTAAELVAEGIVEWWGSFPNPGAPPRPEGVPEAPRR</sequence>
<evidence type="ECO:0000313" key="5">
    <source>
        <dbReference type="Proteomes" id="UP001333102"/>
    </source>
</evidence>
<dbReference type="PANTHER" id="PTHR30404:SF0">
    <property type="entry name" value="N-ACETYLMURAMOYL-L-ALANINE AMIDASE AMIC"/>
    <property type="match status" value="1"/>
</dbReference>
<dbReference type="Proteomes" id="UP001333102">
    <property type="component" value="Chromosome"/>
</dbReference>
<keyword evidence="1 4" id="KW-0378">Hydrolase</keyword>
<evidence type="ECO:0000313" key="4">
    <source>
        <dbReference type="EMBL" id="WRP14813.1"/>
    </source>
</evidence>
<evidence type="ECO:0000256" key="2">
    <source>
        <dbReference type="SAM" id="MobiDB-lite"/>
    </source>
</evidence>
<proteinExistence type="predicted"/>
<dbReference type="SMART" id="SM00646">
    <property type="entry name" value="Ami_3"/>
    <property type="match status" value="1"/>
</dbReference>
<gene>
    <name evidence="4" type="ORF">VLY81_01175</name>
</gene>
<keyword evidence="5" id="KW-1185">Reference proteome</keyword>
<dbReference type="EMBL" id="CP141614">
    <property type="protein sequence ID" value="WRP14813.1"/>
    <property type="molecule type" value="Genomic_DNA"/>
</dbReference>
<dbReference type="PANTHER" id="PTHR30404">
    <property type="entry name" value="N-ACETYLMURAMOYL-L-ALANINE AMIDASE"/>
    <property type="match status" value="1"/>
</dbReference>
<dbReference type="Gene3D" id="3.40.630.40">
    <property type="entry name" value="Zn-dependent exopeptidases"/>
    <property type="match status" value="1"/>
</dbReference>
<accession>A0ABZ1BQA5</accession>
<evidence type="ECO:0000256" key="1">
    <source>
        <dbReference type="ARBA" id="ARBA00022801"/>
    </source>
</evidence>
<dbReference type="SUPFAM" id="SSF53187">
    <property type="entry name" value="Zn-dependent exopeptidases"/>
    <property type="match status" value="1"/>
</dbReference>
<feature type="region of interest" description="Disordered" evidence="2">
    <location>
        <begin position="79"/>
        <end position="99"/>
    </location>
</feature>
<dbReference type="Pfam" id="PF01520">
    <property type="entry name" value="Amidase_3"/>
    <property type="match status" value="1"/>
</dbReference>